<accession>A0A6A5W8V1</accession>
<dbReference type="AlphaFoldDB" id="A0A6A5W8V1"/>
<keyword evidence="3" id="KW-1185">Reference proteome</keyword>
<proteinExistence type="predicted"/>
<evidence type="ECO:0000313" key="3">
    <source>
        <dbReference type="Proteomes" id="UP000799779"/>
    </source>
</evidence>
<dbReference type="OrthoDB" id="10666949at2759"/>
<name>A0A6A5W8V1_9PLEO</name>
<feature type="region of interest" description="Disordered" evidence="1">
    <location>
        <begin position="1"/>
        <end position="20"/>
    </location>
</feature>
<organism evidence="2 3">
    <name type="scientific">Amniculicola lignicola CBS 123094</name>
    <dbReference type="NCBI Taxonomy" id="1392246"/>
    <lineage>
        <taxon>Eukaryota</taxon>
        <taxon>Fungi</taxon>
        <taxon>Dikarya</taxon>
        <taxon>Ascomycota</taxon>
        <taxon>Pezizomycotina</taxon>
        <taxon>Dothideomycetes</taxon>
        <taxon>Pleosporomycetidae</taxon>
        <taxon>Pleosporales</taxon>
        <taxon>Amniculicolaceae</taxon>
        <taxon>Amniculicola</taxon>
    </lineage>
</organism>
<dbReference type="EMBL" id="ML977604">
    <property type="protein sequence ID" value="KAF1998350.1"/>
    <property type="molecule type" value="Genomic_DNA"/>
</dbReference>
<evidence type="ECO:0000313" key="2">
    <source>
        <dbReference type="EMBL" id="KAF1998350.1"/>
    </source>
</evidence>
<sequence>MAQRKGHRAGRRVQRARRAKQTRILQSLSIRNPPCPVRPFVHRTLIQSCGCPRFTQRLPSSSRKGPVETIFPPWTRPKSGIEGLTMGLHIDAEFVYEAVHAQSGEHTHAEDRACESPCKALERGRFENYSQMFNDWPHQIPCPHAISLREGPEGAKGDQTRAIQHQPGTDTMTIHRLGIFRCRHQGWAHEHTLPTDDVRFFSSLRLPGEEFVPDCTPLTLTTGIHLEEGFCYEFSEFRDVWCNKGKCQKVLDELYTAVEDMYRGEDGWWHDREWRGETGWSTAELMEREKRGDMPGRTILGGLDEELS</sequence>
<dbReference type="Proteomes" id="UP000799779">
    <property type="component" value="Unassembled WGS sequence"/>
</dbReference>
<gene>
    <name evidence="2" type="ORF">P154DRAFT_621714</name>
</gene>
<protein>
    <submittedName>
        <fullName evidence="2">Uncharacterized protein</fullName>
    </submittedName>
</protein>
<reference evidence="2" key="1">
    <citation type="journal article" date="2020" name="Stud. Mycol.">
        <title>101 Dothideomycetes genomes: a test case for predicting lifestyles and emergence of pathogens.</title>
        <authorList>
            <person name="Haridas S."/>
            <person name="Albert R."/>
            <person name="Binder M."/>
            <person name="Bloem J."/>
            <person name="Labutti K."/>
            <person name="Salamov A."/>
            <person name="Andreopoulos B."/>
            <person name="Baker S."/>
            <person name="Barry K."/>
            <person name="Bills G."/>
            <person name="Bluhm B."/>
            <person name="Cannon C."/>
            <person name="Castanera R."/>
            <person name="Culley D."/>
            <person name="Daum C."/>
            <person name="Ezra D."/>
            <person name="Gonzalez J."/>
            <person name="Henrissat B."/>
            <person name="Kuo A."/>
            <person name="Liang C."/>
            <person name="Lipzen A."/>
            <person name="Lutzoni F."/>
            <person name="Magnuson J."/>
            <person name="Mondo S."/>
            <person name="Nolan M."/>
            <person name="Ohm R."/>
            <person name="Pangilinan J."/>
            <person name="Park H.-J."/>
            <person name="Ramirez L."/>
            <person name="Alfaro M."/>
            <person name="Sun H."/>
            <person name="Tritt A."/>
            <person name="Yoshinaga Y."/>
            <person name="Zwiers L.-H."/>
            <person name="Turgeon B."/>
            <person name="Goodwin S."/>
            <person name="Spatafora J."/>
            <person name="Crous P."/>
            <person name="Grigoriev I."/>
        </authorList>
    </citation>
    <scope>NUCLEOTIDE SEQUENCE</scope>
    <source>
        <strain evidence="2">CBS 123094</strain>
    </source>
</reference>
<evidence type="ECO:0000256" key="1">
    <source>
        <dbReference type="SAM" id="MobiDB-lite"/>
    </source>
</evidence>